<accession>A0ABV0EYW0</accession>
<evidence type="ECO:0000259" key="1">
    <source>
        <dbReference type="Pfam" id="PF01551"/>
    </source>
</evidence>
<name>A0ABV0EYW0_9ENTE</name>
<proteinExistence type="predicted"/>
<dbReference type="InterPro" id="IPR007119">
    <property type="entry name" value="Phage_tail_spike_N"/>
</dbReference>
<dbReference type="PANTHER" id="PTHR21666:SF270">
    <property type="entry name" value="MUREIN HYDROLASE ACTIVATOR ENVC"/>
    <property type="match status" value="1"/>
</dbReference>
<dbReference type="SUPFAM" id="SSF51261">
    <property type="entry name" value="Duplicated hybrid motif"/>
    <property type="match status" value="1"/>
</dbReference>
<comment type="caution">
    <text evidence="3">The sequence shown here is derived from an EMBL/GenBank/DDBJ whole genome shotgun (WGS) entry which is preliminary data.</text>
</comment>
<reference evidence="3 4" key="2">
    <citation type="submission" date="2024-02" db="EMBL/GenBank/DDBJ databases">
        <title>The Genome Sequence of Enterococcus diestrammenae JM9A.</title>
        <authorList>
            <person name="Earl A."/>
            <person name="Manson A."/>
            <person name="Gilmore M."/>
            <person name="Sanders J."/>
            <person name="Shea T."/>
            <person name="Howe W."/>
            <person name="Livny J."/>
            <person name="Cuomo C."/>
            <person name="Neafsey D."/>
            <person name="Birren B."/>
        </authorList>
    </citation>
    <scope>NUCLEOTIDE SEQUENCE [LARGE SCALE GENOMIC DNA]</scope>
    <source>
        <strain evidence="3 4">JM9A</strain>
    </source>
</reference>
<dbReference type="InterPro" id="IPR050570">
    <property type="entry name" value="Cell_wall_metabolism_enzyme"/>
</dbReference>
<dbReference type="InterPro" id="IPR049073">
    <property type="entry name" value="T6SS_VgrG3-like_C"/>
</dbReference>
<protein>
    <recommendedName>
        <fullName evidence="5">Peptidase M23 domain-containing protein</fullName>
    </recommendedName>
</protein>
<evidence type="ECO:0008006" key="5">
    <source>
        <dbReference type="Google" id="ProtNLM"/>
    </source>
</evidence>
<dbReference type="PANTHER" id="PTHR21666">
    <property type="entry name" value="PEPTIDASE-RELATED"/>
    <property type="match status" value="1"/>
</dbReference>
<feature type="domain" description="M23ase beta-sheet core" evidence="1">
    <location>
        <begin position="917"/>
        <end position="1007"/>
    </location>
</feature>
<reference evidence="4" key="1">
    <citation type="submission" date="2016-06" db="EMBL/GenBank/DDBJ databases">
        <title>Four novel species of enterococci isolated from chicken manure.</title>
        <authorList>
            <person name="Van Tyne D."/>
        </authorList>
    </citation>
    <scope>NUCLEOTIDE SEQUENCE [LARGE SCALE GENOMIC DNA]</scope>
    <source>
        <strain evidence="4">JM9A</strain>
    </source>
</reference>
<evidence type="ECO:0000313" key="4">
    <source>
        <dbReference type="Proteomes" id="UP001429357"/>
    </source>
</evidence>
<evidence type="ECO:0000313" key="3">
    <source>
        <dbReference type="EMBL" id="MEO1781005.1"/>
    </source>
</evidence>
<dbReference type="Pfam" id="PF21277">
    <property type="entry name" value="T6SS_VgrG3-like_C"/>
    <property type="match status" value="1"/>
</dbReference>
<evidence type="ECO:0000259" key="2">
    <source>
        <dbReference type="Pfam" id="PF21277"/>
    </source>
</evidence>
<dbReference type="InterPro" id="IPR016047">
    <property type="entry name" value="M23ase_b-sheet_dom"/>
</dbReference>
<dbReference type="EMBL" id="MAEI02000001">
    <property type="protein sequence ID" value="MEO1781005.1"/>
    <property type="molecule type" value="Genomic_DNA"/>
</dbReference>
<organism evidence="3 4">
    <name type="scientific">Enterococcus diestrammenae</name>
    <dbReference type="NCBI Taxonomy" id="1155073"/>
    <lineage>
        <taxon>Bacteria</taxon>
        <taxon>Bacillati</taxon>
        <taxon>Bacillota</taxon>
        <taxon>Bacilli</taxon>
        <taxon>Lactobacillales</taxon>
        <taxon>Enterococcaceae</taxon>
        <taxon>Enterococcus</taxon>
    </lineage>
</organism>
<dbReference type="NCBIfam" id="TIGR01665">
    <property type="entry name" value="put_anti_recept"/>
    <property type="match status" value="1"/>
</dbReference>
<dbReference type="Pfam" id="PF01551">
    <property type="entry name" value="Peptidase_M23"/>
    <property type="match status" value="1"/>
</dbReference>
<dbReference type="CDD" id="cd12797">
    <property type="entry name" value="M23_peptidase"/>
    <property type="match status" value="1"/>
</dbReference>
<feature type="domain" description="Type VI secretion system spike protein VgrG3-like C-terminal" evidence="2">
    <location>
        <begin position="685"/>
        <end position="868"/>
    </location>
</feature>
<gene>
    <name evidence="3" type="ORF">BAU18_000583</name>
</gene>
<dbReference type="InterPro" id="IPR011055">
    <property type="entry name" value="Dup_hybrid_motif"/>
</dbReference>
<keyword evidence="4" id="KW-1185">Reference proteome</keyword>
<dbReference type="Gene3D" id="2.70.70.10">
    <property type="entry name" value="Glucose Permease (Domain IIA)"/>
    <property type="match status" value="1"/>
</dbReference>
<sequence>MTEFVYIYKELPADLATNGDALTDWKDLPEINRVLNDKFSFYGNYSLDGQNADLIKNGHFVKALTENGTWQYFEIFEPKKTLDSISFNGRFIGAMANRNFIDYSFTKTGNGTQIMSNLKNALAFPQKFRYLSDVPTIHQFTAKQVGPIDAIVGSNNGNQNLVGVTGGEFDVDNYDLKLVKQIGADNGYRIDFGVNLESIESDVSDQVVNALYLIGGVPDNDYDDDKEPITYKYLEIKGVTDKNRRIGKRENSNCKTLADLKAWGQSLFDKDRIHEATATHKVNMVALEHTLEYQELYDQFARLHFGDVAHVYVDKLGMELKERMVEYVWFPTIGKYKSIVLGSNLSKYTSKTKTETDKLADKINNRTETLVTNIINATAWITGNSGGHVVFRPEKGPSEILIMDTRDVASAKKVWRWNLNGLGYSSNGVNGPFGLAMTSKGEIVADFIKVGTIQADVFESSFNNYGDVLKLVSGTLQAWNDTKKIMELTKKGLQFWNNNESVGLIGTTGTKFSGIALPDENYNGRSLFITLDKGGQIVQLSAIENNGIQLDKSGNIVFKTPVGKNVSVEVGNFIAGKATFVGDVNIVSALKALSLEITNTLKVNGRIDAAEYAEFAKNIRVNGLAATERLTASDSLNVGNNATVGGRLNVKELYVNGVKIDTNGSGSGGPSGGDLTIFVKVLALTAKYEMGDRSSGYYHEPLNDGAGWNYGKYSFTQAYEMTPFLAWLATNYPSIRSALVGSVGTSEFNNSWATFGAANETLFTGVQAEYFCRQKLKPMIEHLKSSTGVDLNDGNKWLGTLSIFCSITNWYPAAVQSGFFYNFVQQFASSWNDSSFITTVCDYIVANAASMVAPEYVQGIQNRFRAEKVDALALTTPTKIPFDTQAIGGYQLPIAKPITVTSEFGMRVHPITGVLQLHNGIDLVNGNPNTPILASNAGKVVQASSEYFDYYGNYVVIQHADGLYTGYAHLSRIDVSAGQTVSAGQQLGLMGTTGPSTGEHLHFQLMKAFWPSSDDDFVNPRTKITI</sequence>
<dbReference type="Proteomes" id="UP001429357">
    <property type="component" value="Unassembled WGS sequence"/>
</dbReference>